<dbReference type="GO" id="GO:0005829">
    <property type="term" value="C:cytosol"/>
    <property type="evidence" value="ECO:0007669"/>
    <property type="project" value="TreeGrafter"/>
</dbReference>
<dbReference type="CDD" id="cd07516">
    <property type="entry name" value="HAD_Pase"/>
    <property type="match status" value="1"/>
</dbReference>
<dbReference type="NCBIfam" id="TIGR00099">
    <property type="entry name" value="Cof-subfamily"/>
    <property type="match status" value="1"/>
</dbReference>
<organism evidence="1 2">
    <name type="scientific">Luteibacter rhizovicinus DSM 16549</name>
    <dbReference type="NCBI Taxonomy" id="1440763"/>
    <lineage>
        <taxon>Bacteria</taxon>
        <taxon>Pseudomonadati</taxon>
        <taxon>Pseudomonadota</taxon>
        <taxon>Gammaproteobacteria</taxon>
        <taxon>Lysobacterales</taxon>
        <taxon>Rhodanobacteraceae</taxon>
        <taxon>Luteibacter</taxon>
    </lineage>
</organism>
<dbReference type="STRING" id="1440763.BJI69_19670"/>
<dbReference type="Proteomes" id="UP000182987">
    <property type="component" value="Chromosome"/>
</dbReference>
<gene>
    <name evidence="1" type="ORF">BJI69_19670</name>
</gene>
<dbReference type="AlphaFoldDB" id="A0A0G9HC05"/>
<accession>A0A0G9HC05</accession>
<dbReference type="EMBL" id="CP017480">
    <property type="protein sequence ID" value="APG06654.1"/>
    <property type="molecule type" value="Genomic_DNA"/>
</dbReference>
<proteinExistence type="predicted"/>
<name>A0A0G9HC05_9GAMM</name>
<keyword evidence="2" id="KW-1185">Reference proteome</keyword>
<reference evidence="2" key="1">
    <citation type="submission" date="2016-09" db="EMBL/GenBank/DDBJ databases">
        <authorList>
            <person name="Lysoe E."/>
        </authorList>
    </citation>
    <scope>NUCLEOTIDE SEQUENCE [LARGE SCALE GENOMIC DNA]</scope>
    <source>
        <strain evidence="2">LJ96T</strain>
    </source>
</reference>
<dbReference type="PANTHER" id="PTHR10000">
    <property type="entry name" value="PHOSPHOSERINE PHOSPHATASE"/>
    <property type="match status" value="1"/>
</dbReference>
<dbReference type="Pfam" id="PF08282">
    <property type="entry name" value="Hydrolase_3"/>
    <property type="match status" value="1"/>
</dbReference>
<evidence type="ECO:0000313" key="2">
    <source>
        <dbReference type="Proteomes" id="UP000182987"/>
    </source>
</evidence>
<dbReference type="GO" id="GO:0016791">
    <property type="term" value="F:phosphatase activity"/>
    <property type="evidence" value="ECO:0007669"/>
    <property type="project" value="TreeGrafter"/>
</dbReference>
<dbReference type="InterPro" id="IPR036412">
    <property type="entry name" value="HAD-like_sf"/>
</dbReference>
<dbReference type="PATRIC" id="fig|1440763.5.peg.1694"/>
<protein>
    <submittedName>
        <fullName evidence="1">Sugar-phosphatase</fullName>
    </submittedName>
</protein>
<dbReference type="SFLD" id="SFLDS00003">
    <property type="entry name" value="Haloacid_Dehalogenase"/>
    <property type="match status" value="1"/>
</dbReference>
<sequence length="275" mass="29865">MIDLIAIDMDGTLLDSSHSISPRVRGAIAAARAQGIRIVLATGRPYSGIEEYLAELGLAGDEDYCITFNGAVIQNASGTTSVEETTLGYDDFVYCEKVARELGVHLHVLYERSMMTPNADISYHTVRDAYISRTPLMFRSVDQVDPAWRFRKFMMVDDEAILDKAIARLPPELMQRYTVVKSAADFLEVLHPDAGKGRALATLATHLGVPAERIMAIGDQENDLVMLEFAGVAVAMGNAIDAVKAVADHVTTSNNEDGVAVAIERYALKQATGVS</sequence>
<dbReference type="InterPro" id="IPR000150">
    <property type="entry name" value="Cof"/>
</dbReference>
<dbReference type="Gene3D" id="3.30.1240.10">
    <property type="match status" value="1"/>
</dbReference>
<dbReference type="GO" id="GO:0000287">
    <property type="term" value="F:magnesium ion binding"/>
    <property type="evidence" value="ECO:0007669"/>
    <property type="project" value="UniProtKB-ARBA"/>
</dbReference>
<evidence type="ECO:0000313" key="1">
    <source>
        <dbReference type="EMBL" id="APG06654.1"/>
    </source>
</evidence>
<dbReference type="InterPro" id="IPR023214">
    <property type="entry name" value="HAD_sf"/>
</dbReference>
<dbReference type="KEGG" id="lrz:BJI69_19670"/>
<dbReference type="NCBIfam" id="TIGR01484">
    <property type="entry name" value="HAD-SF-IIB"/>
    <property type="match status" value="1"/>
</dbReference>
<dbReference type="SUPFAM" id="SSF56784">
    <property type="entry name" value="HAD-like"/>
    <property type="match status" value="1"/>
</dbReference>
<dbReference type="NCBIfam" id="NF007806">
    <property type="entry name" value="PRK10513.1"/>
    <property type="match status" value="1"/>
</dbReference>
<dbReference type="InterPro" id="IPR006379">
    <property type="entry name" value="HAD-SF_hydro_IIB"/>
</dbReference>
<dbReference type="SFLD" id="SFLDG01144">
    <property type="entry name" value="C2.B.4:_PGP_Like"/>
    <property type="match status" value="1"/>
</dbReference>
<dbReference type="PANTHER" id="PTHR10000:SF8">
    <property type="entry name" value="HAD SUPERFAMILY HYDROLASE-LIKE, TYPE 3"/>
    <property type="match status" value="1"/>
</dbReference>
<dbReference type="OrthoDB" id="9781413at2"/>
<dbReference type="SFLD" id="SFLDG01140">
    <property type="entry name" value="C2.B:_Phosphomannomutase_and_P"/>
    <property type="match status" value="1"/>
</dbReference>
<dbReference type="Gene3D" id="3.40.50.1000">
    <property type="entry name" value="HAD superfamily/HAD-like"/>
    <property type="match status" value="1"/>
</dbReference>